<evidence type="ECO:0000313" key="3">
    <source>
        <dbReference type="Proteomes" id="UP000257109"/>
    </source>
</evidence>
<keyword evidence="3" id="KW-1185">Reference proteome</keyword>
<name>A0A371G7H9_MUCPR</name>
<accession>A0A371G7H9</accession>
<sequence>MLSFFPYSPLMLNLPSCVFRCVAFVHSHNPHREKLDPRAVKCVFIGYPSNKKGFKCYRPPSRCSLSQWMLLFMNRVVLCQPSTSKGELSRMQEGSYQEIESIIESLPFPTQDVQVQEVTKPTLVPQQVQLSKLEVNILENPIEDVTDNIPIAFGKGK</sequence>
<gene>
    <name evidence="2" type="ORF">CR513_32171</name>
</gene>
<dbReference type="Proteomes" id="UP000257109">
    <property type="component" value="Unassembled WGS sequence"/>
</dbReference>
<organism evidence="2 3">
    <name type="scientific">Mucuna pruriens</name>
    <name type="common">Velvet bean</name>
    <name type="synonym">Dolichos pruriens</name>
    <dbReference type="NCBI Taxonomy" id="157652"/>
    <lineage>
        <taxon>Eukaryota</taxon>
        <taxon>Viridiplantae</taxon>
        <taxon>Streptophyta</taxon>
        <taxon>Embryophyta</taxon>
        <taxon>Tracheophyta</taxon>
        <taxon>Spermatophyta</taxon>
        <taxon>Magnoliopsida</taxon>
        <taxon>eudicotyledons</taxon>
        <taxon>Gunneridae</taxon>
        <taxon>Pentapetalae</taxon>
        <taxon>rosids</taxon>
        <taxon>fabids</taxon>
        <taxon>Fabales</taxon>
        <taxon>Fabaceae</taxon>
        <taxon>Papilionoideae</taxon>
        <taxon>50 kb inversion clade</taxon>
        <taxon>NPAAA clade</taxon>
        <taxon>indigoferoid/millettioid clade</taxon>
        <taxon>Phaseoleae</taxon>
        <taxon>Mucuna</taxon>
    </lineage>
</organism>
<proteinExistence type="predicted"/>
<dbReference type="EMBL" id="QJKJ01006508">
    <property type="protein sequence ID" value="RDX86494.1"/>
    <property type="molecule type" value="Genomic_DNA"/>
</dbReference>
<feature type="domain" description="Retroviral polymerase SH3-like" evidence="1">
    <location>
        <begin position="21"/>
        <end position="62"/>
    </location>
</feature>
<protein>
    <recommendedName>
        <fullName evidence="1">Retroviral polymerase SH3-like domain-containing protein</fullName>
    </recommendedName>
</protein>
<dbReference type="OrthoDB" id="1166717at2759"/>
<evidence type="ECO:0000313" key="2">
    <source>
        <dbReference type="EMBL" id="RDX86494.1"/>
    </source>
</evidence>
<dbReference type="InterPro" id="IPR057670">
    <property type="entry name" value="SH3_retrovirus"/>
</dbReference>
<reference evidence="2" key="1">
    <citation type="submission" date="2018-05" db="EMBL/GenBank/DDBJ databases">
        <title>Draft genome of Mucuna pruriens seed.</title>
        <authorList>
            <person name="Nnadi N.E."/>
            <person name="Vos R."/>
            <person name="Hasami M.H."/>
            <person name="Devisetty U.K."/>
            <person name="Aguiy J.C."/>
        </authorList>
    </citation>
    <scope>NUCLEOTIDE SEQUENCE [LARGE SCALE GENOMIC DNA]</scope>
    <source>
        <strain evidence="2">JCA_2017</strain>
    </source>
</reference>
<evidence type="ECO:0000259" key="1">
    <source>
        <dbReference type="Pfam" id="PF25597"/>
    </source>
</evidence>
<feature type="non-terminal residue" evidence="2">
    <location>
        <position position="1"/>
    </location>
</feature>
<dbReference type="AlphaFoldDB" id="A0A371G7H9"/>
<dbReference type="Pfam" id="PF25597">
    <property type="entry name" value="SH3_retrovirus"/>
    <property type="match status" value="1"/>
</dbReference>
<comment type="caution">
    <text evidence="2">The sequence shown here is derived from an EMBL/GenBank/DDBJ whole genome shotgun (WGS) entry which is preliminary data.</text>
</comment>